<dbReference type="Proteomes" id="UP000186102">
    <property type="component" value="Unassembled WGS sequence"/>
</dbReference>
<dbReference type="GO" id="GO:0005886">
    <property type="term" value="C:plasma membrane"/>
    <property type="evidence" value="ECO:0007669"/>
    <property type="project" value="UniProtKB-SubCell"/>
</dbReference>
<keyword evidence="12" id="KW-0902">Two-component regulatory system</keyword>
<evidence type="ECO:0000313" key="17">
    <source>
        <dbReference type="EMBL" id="OLN32849.1"/>
    </source>
</evidence>
<dbReference type="SMART" id="SM00388">
    <property type="entry name" value="HisKA"/>
    <property type="match status" value="1"/>
</dbReference>
<keyword evidence="18" id="KW-1185">Reference proteome</keyword>
<evidence type="ECO:0000256" key="12">
    <source>
        <dbReference type="ARBA" id="ARBA00023012"/>
    </source>
</evidence>
<dbReference type="CDD" id="cd00075">
    <property type="entry name" value="HATPase"/>
    <property type="match status" value="1"/>
</dbReference>
<dbReference type="PRINTS" id="PR00344">
    <property type="entry name" value="BCTRLSENSOR"/>
</dbReference>
<dbReference type="OrthoDB" id="112712at2"/>
<comment type="catalytic activity">
    <reaction evidence="1">
        <text>ATP + protein L-histidine = ADP + protein N-phospho-L-histidine.</text>
        <dbReference type="EC" id="2.7.13.3"/>
    </reaction>
</comment>
<dbReference type="PROSITE" id="PS50885">
    <property type="entry name" value="HAMP"/>
    <property type="match status" value="1"/>
</dbReference>
<feature type="domain" description="HAMP" evidence="16">
    <location>
        <begin position="208"/>
        <end position="261"/>
    </location>
</feature>
<feature type="transmembrane region" description="Helical" evidence="14">
    <location>
        <begin position="185"/>
        <end position="207"/>
    </location>
</feature>
<dbReference type="SMART" id="SM00387">
    <property type="entry name" value="HATPase_c"/>
    <property type="match status" value="1"/>
</dbReference>
<dbReference type="SUPFAM" id="SSF158472">
    <property type="entry name" value="HAMP domain-like"/>
    <property type="match status" value="1"/>
</dbReference>
<keyword evidence="13 14" id="KW-0472">Membrane</keyword>
<comment type="caution">
    <text evidence="17">The sequence shown here is derived from an EMBL/GenBank/DDBJ whole genome shotgun (WGS) entry which is preliminary data.</text>
</comment>
<keyword evidence="8" id="KW-0547">Nucleotide-binding</keyword>
<evidence type="ECO:0000256" key="11">
    <source>
        <dbReference type="ARBA" id="ARBA00022989"/>
    </source>
</evidence>
<dbReference type="InterPro" id="IPR036890">
    <property type="entry name" value="HATPase_C_sf"/>
</dbReference>
<dbReference type="SUPFAM" id="SSF47384">
    <property type="entry name" value="Homodimeric domain of signal transducing histidine kinase"/>
    <property type="match status" value="1"/>
</dbReference>
<reference evidence="17 18" key="1">
    <citation type="submission" date="2016-09" db="EMBL/GenBank/DDBJ databases">
        <title>Complete genome of Desulfosporosinus sp. OL.</title>
        <authorList>
            <person name="Mardanov A."/>
            <person name="Beletsky A."/>
            <person name="Panova A."/>
            <person name="Karnachuk O."/>
            <person name="Ravin N."/>
        </authorList>
    </citation>
    <scope>NUCLEOTIDE SEQUENCE [LARGE SCALE GENOMIC DNA]</scope>
    <source>
        <strain evidence="17 18">OL</strain>
    </source>
</reference>
<dbReference type="SUPFAM" id="SSF55874">
    <property type="entry name" value="ATPase domain of HSP90 chaperone/DNA topoisomerase II/histidine kinase"/>
    <property type="match status" value="1"/>
</dbReference>
<keyword evidence="11 14" id="KW-1133">Transmembrane helix</keyword>
<dbReference type="PANTHER" id="PTHR45528:SF1">
    <property type="entry name" value="SENSOR HISTIDINE KINASE CPXA"/>
    <property type="match status" value="1"/>
</dbReference>
<dbReference type="Gene3D" id="1.10.287.130">
    <property type="match status" value="1"/>
</dbReference>
<evidence type="ECO:0000256" key="6">
    <source>
        <dbReference type="ARBA" id="ARBA00022679"/>
    </source>
</evidence>
<organism evidence="17 18">
    <name type="scientific">Desulfosporosinus metallidurans</name>
    <dbReference type="NCBI Taxonomy" id="1888891"/>
    <lineage>
        <taxon>Bacteria</taxon>
        <taxon>Bacillati</taxon>
        <taxon>Bacillota</taxon>
        <taxon>Clostridia</taxon>
        <taxon>Eubacteriales</taxon>
        <taxon>Desulfitobacteriaceae</taxon>
        <taxon>Desulfosporosinus</taxon>
    </lineage>
</organism>
<evidence type="ECO:0000256" key="10">
    <source>
        <dbReference type="ARBA" id="ARBA00022840"/>
    </source>
</evidence>
<dbReference type="CDD" id="cd06225">
    <property type="entry name" value="HAMP"/>
    <property type="match status" value="1"/>
</dbReference>
<dbReference type="EMBL" id="MLBF01000006">
    <property type="protein sequence ID" value="OLN32849.1"/>
    <property type="molecule type" value="Genomic_DNA"/>
</dbReference>
<dbReference type="InterPro" id="IPR036097">
    <property type="entry name" value="HisK_dim/P_sf"/>
</dbReference>
<dbReference type="SMART" id="SM00304">
    <property type="entry name" value="HAMP"/>
    <property type="match status" value="1"/>
</dbReference>
<dbReference type="Pfam" id="PF00512">
    <property type="entry name" value="HisKA"/>
    <property type="match status" value="1"/>
</dbReference>
<dbReference type="Gene3D" id="3.30.565.10">
    <property type="entry name" value="Histidine kinase-like ATPase, C-terminal domain"/>
    <property type="match status" value="1"/>
</dbReference>
<dbReference type="PROSITE" id="PS50109">
    <property type="entry name" value="HIS_KIN"/>
    <property type="match status" value="1"/>
</dbReference>
<dbReference type="FunFam" id="3.30.565.10:FF:000006">
    <property type="entry name" value="Sensor histidine kinase WalK"/>
    <property type="match status" value="1"/>
</dbReference>
<evidence type="ECO:0000256" key="9">
    <source>
        <dbReference type="ARBA" id="ARBA00022777"/>
    </source>
</evidence>
<evidence type="ECO:0000256" key="3">
    <source>
        <dbReference type="ARBA" id="ARBA00012438"/>
    </source>
</evidence>
<dbReference type="InterPro" id="IPR004358">
    <property type="entry name" value="Sig_transdc_His_kin-like_C"/>
</dbReference>
<evidence type="ECO:0000259" key="15">
    <source>
        <dbReference type="PROSITE" id="PS50109"/>
    </source>
</evidence>
<dbReference type="Gene3D" id="6.10.340.10">
    <property type="match status" value="1"/>
</dbReference>
<evidence type="ECO:0000256" key="5">
    <source>
        <dbReference type="ARBA" id="ARBA00022553"/>
    </source>
</evidence>
<keyword evidence="7 14" id="KW-0812">Transmembrane</keyword>
<evidence type="ECO:0000256" key="13">
    <source>
        <dbReference type="ARBA" id="ARBA00023136"/>
    </source>
</evidence>
<name>A0A1Q8QZP5_9FIRM</name>
<dbReference type="RefSeq" id="WP_075364029.1">
    <property type="nucleotide sequence ID" value="NZ_MLBF01000006.1"/>
</dbReference>
<keyword evidence="6" id="KW-0808">Transferase</keyword>
<protein>
    <recommendedName>
        <fullName evidence="3">histidine kinase</fullName>
        <ecNumber evidence="3">2.7.13.3</ecNumber>
    </recommendedName>
</protein>
<dbReference type="STRING" id="1888891.DSOL_1295"/>
<sequence length="493" mass="55213">MKLRTRFQRFFVPNSLRFQLLARSLLLMAALLVVIGFLQYVFMQGFVYQNQAKSIQSQVQSVPPDAWQQMTVTDSSSSSLFEKGPHHAPFFFMPDASIALIDEKGTFTVLSNSSVNVGTPQKLPEQDYQNALGSEHNLTYKIVNSTEGEEQLIVLQTIRTRDHIPEVVQVDLSTKPLQDMLLQQLLMFLGISLLALIGGMLAFIPVLRKTLVPLSNMVDTVGQIDVGNLAERLPVEQGQVEIDRLANSFNGMLQRLELSFEAEKESKEQMRRFVADASHELRTPLTVIHGFIEVLLRGAMNQPDMLNRSLTSMYAESDRMKKLVEDLLLLAKLDRSPKIQLSEGALDEIIKDMAPQLRLLAGTRKVSLRLTSNLRSWFDADKIKQVILNLFHNAVQHTDPEKGDIQLSLATAGEGVELTVKDNGSGIPEEHLAMLFDRFYRSDSSRTRKYGGAGLGLAITKSIVELHGGTIRVESMPEEGTTFYVWLPVDEPS</sequence>
<keyword evidence="4" id="KW-1003">Cell membrane</keyword>
<dbReference type="Pfam" id="PF00672">
    <property type="entry name" value="HAMP"/>
    <property type="match status" value="1"/>
</dbReference>
<dbReference type="Pfam" id="PF02518">
    <property type="entry name" value="HATPase_c"/>
    <property type="match status" value="1"/>
</dbReference>
<feature type="domain" description="Histidine kinase" evidence="15">
    <location>
        <begin position="276"/>
        <end position="491"/>
    </location>
</feature>
<evidence type="ECO:0000256" key="14">
    <source>
        <dbReference type="SAM" id="Phobius"/>
    </source>
</evidence>
<dbReference type="GO" id="GO:0000155">
    <property type="term" value="F:phosphorelay sensor kinase activity"/>
    <property type="evidence" value="ECO:0007669"/>
    <property type="project" value="InterPro"/>
</dbReference>
<keyword evidence="5" id="KW-0597">Phosphoprotein</keyword>
<dbReference type="GO" id="GO:0005524">
    <property type="term" value="F:ATP binding"/>
    <property type="evidence" value="ECO:0007669"/>
    <property type="project" value="UniProtKB-KW"/>
</dbReference>
<dbReference type="InterPro" id="IPR005467">
    <property type="entry name" value="His_kinase_dom"/>
</dbReference>
<evidence type="ECO:0000313" key="18">
    <source>
        <dbReference type="Proteomes" id="UP000186102"/>
    </source>
</evidence>
<dbReference type="InterPro" id="IPR003660">
    <property type="entry name" value="HAMP_dom"/>
</dbReference>
<evidence type="ECO:0000259" key="16">
    <source>
        <dbReference type="PROSITE" id="PS50885"/>
    </source>
</evidence>
<dbReference type="EC" id="2.7.13.3" evidence="3"/>
<dbReference type="InterPro" id="IPR050398">
    <property type="entry name" value="HssS/ArlS-like"/>
</dbReference>
<evidence type="ECO:0000256" key="4">
    <source>
        <dbReference type="ARBA" id="ARBA00022475"/>
    </source>
</evidence>
<dbReference type="AlphaFoldDB" id="A0A1Q8QZP5"/>
<evidence type="ECO:0000256" key="8">
    <source>
        <dbReference type="ARBA" id="ARBA00022741"/>
    </source>
</evidence>
<evidence type="ECO:0000256" key="2">
    <source>
        <dbReference type="ARBA" id="ARBA00004651"/>
    </source>
</evidence>
<accession>A0A1Q8QZP5</accession>
<keyword evidence="9 17" id="KW-0418">Kinase</keyword>
<dbReference type="PANTHER" id="PTHR45528">
    <property type="entry name" value="SENSOR HISTIDINE KINASE CPXA"/>
    <property type="match status" value="1"/>
</dbReference>
<keyword evidence="10" id="KW-0067">ATP-binding</keyword>
<evidence type="ECO:0000256" key="7">
    <source>
        <dbReference type="ARBA" id="ARBA00022692"/>
    </source>
</evidence>
<comment type="subcellular location">
    <subcellularLocation>
        <location evidence="2">Cell membrane</location>
        <topology evidence="2">Multi-pass membrane protein</topology>
    </subcellularLocation>
</comment>
<dbReference type="InterPro" id="IPR003594">
    <property type="entry name" value="HATPase_dom"/>
</dbReference>
<dbReference type="CDD" id="cd00082">
    <property type="entry name" value="HisKA"/>
    <property type="match status" value="1"/>
</dbReference>
<gene>
    <name evidence="17" type="ORF">DSOL_1295</name>
</gene>
<dbReference type="FunFam" id="1.10.287.130:FF:000001">
    <property type="entry name" value="Two-component sensor histidine kinase"/>
    <property type="match status" value="1"/>
</dbReference>
<feature type="transmembrane region" description="Helical" evidence="14">
    <location>
        <begin position="20"/>
        <end position="42"/>
    </location>
</feature>
<evidence type="ECO:0000256" key="1">
    <source>
        <dbReference type="ARBA" id="ARBA00000085"/>
    </source>
</evidence>
<proteinExistence type="predicted"/>
<dbReference type="InterPro" id="IPR003661">
    <property type="entry name" value="HisK_dim/P_dom"/>
</dbReference>